<accession>A0A5P1EVJ3</accession>
<dbReference type="Gramene" id="ONK69187">
    <property type="protein sequence ID" value="ONK69187"/>
    <property type="gene ID" value="A4U43_C05F20240"/>
</dbReference>
<reference evidence="3" key="1">
    <citation type="journal article" date="2017" name="Nat. Commun.">
        <title>The asparagus genome sheds light on the origin and evolution of a young Y chromosome.</title>
        <authorList>
            <person name="Harkess A."/>
            <person name="Zhou J."/>
            <person name="Xu C."/>
            <person name="Bowers J.E."/>
            <person name="Van der Hulst R."/>
            <person name="Ayyampalayam S."/>
            <person name="Mercati F."/>
            <person name="Riccardi P."/>
            <person name="McKain M.R."/>
            <person name="Kakrana A."/>
            <person name="Tang H."/>
            <person name="Ray J."/>
            <person name="Groenendijk J."/>
            <person name="Arikit S."/>
            <person name="Mathioni S.M."/>
            <person name="Nakano M."/>
            <person name="Shan H."/>
            <person name="Telgmann-Rauber A."/>
            <person name="Kanno A."/>
            <person name="Yue Z."/>
            <person name="Chen H."/>
            <person name="Li W."/>
            <person name="Chen Y."/>
            <person name="Xu X."/>
            <person name="Zhang Y."/>
            <person name="Luo S."/>
            <person name="Chen H."/>
            <person name="Gao J."/>
            <person name="Mao Z."/>
            <person name="Pires J.C."/>
            <person name="Luo M."/>
            <person name="Kudrna D."/>
            <person name="Wing R.A."/>
            <person name="Meyers B.C."/>
            <person name="Yi K."/>
            <person name="Kong H."/>
            <person name="Lavrijsen P."/>
            <person name="Sunseri F."/>
            <person name="Falavigna A."/>
            <person name="Ye Y."/>
            <person name="Leebens-Mack J.H."/>
            <person name="Chen G."/>
        </authorList>
    </citation>
    <scope>NUCLEOTIDE SEQUENCE [LARGE SCALE GENOMIC DNA]</scope>
    <source>
        <strain evidence="3">cv. DH0086</strain>
    </source>
</reference>
<dbReference type="AlphaFoldDB" id="A0A5P1EVJ3"/>
<name>A0A5P1EVJ3_ASPOF</name>
<dbReference type="Proteomes" id="UP000243459">
    <property type="component" value="Chromosome 5"/>
</dbReference>
<gene>
    <name evidence="2" type="ORF">A4U43_C05F20240</name>
</gene>
<feature type="compositionally biased region" description="Basic and acidic residues" evidence="1">
    <location>
        <begin position="135"/>
        <end position="145"/>
    </location>
</feature>
<protein>
    <submittedName>
        <fullName evidence="2">Uncharacterized protein</fullName>
    </submittedName>
</protein>
<evidence type="ECO:0000313" key="3">
    <source>
        <dbReference type="Proteomes" id="UP000243459"/>
    </source>
</evidence>
<evidence type="ECO:0000313" key="2">
    <source>
        <dbReference type="EMBL" id="ONK69187.1"/>
    </source>
</evidence>
<proteinExistence type="predicted"/>
<organism evidence="2 3">
    <name type="scientific">Asparagus officinalis</name>
    <name type="common">Garden asparagus</name>
    <dbReference type="NCBI Taxonomy" id="4686"/>
    <lineage>
        <taxon>Eukaryota</taxon>
        <taxon>Viridiplantae</taxon>
        <taxon>Streptophyta</taxon>
        <taxon>Embryophyta</taxon>
        <taxon>Tracheophyta</taxon>
        <taxon>Spermatophyta</taxon>
        <taxon>Magnoliopsida</taxon>
        <taxon>Liliopsida</taxon>
        <taxon>Asparagales</taxon>
        <taxon>Asparagaceae</taxon>
        <taxon>Asparagoideae</taxon>
        <taxon>Asparagus</taxon>
    </lineage>
</organism>
<keyword evidence="3" id="KW-1185">Reference proteome</keyword>
<sequence>MRTWPISSLPSNALPDHTCSASALSGTWSQTPVREPRAESGTHRGLIAMQGPGRPIVAPRDEKYMEARKNILGVSDPIELKSVVLVVAILRRAALSLCKTRFRIFWWASDSDPDPTSGSPSRASRQMAVAPAEDELARFRSRDLPEDSVGPRG</sequence>
<evidence type="ECO:0000256" key="1">
    <source>
        <dbReference type="SAM" id="MobiDB-lite"/>
    </source>
</evidence>
<feature type="region of interest" description="Disordered" evidence="1">
    <location>
        <begin position="109"/>
        <end position="153"/>
    </location>
</feature>
<feature type="region of interest" description="Disordered" evidence="1">
    <location>
        <begin position="25"/>
        <end position="57"/>
    </location>
</feature>
<dbReference type="EMBL" id="CM007385">
    <property type="protein sequence ID" value="ONK69187.1"/>
    <property type="molecule type" value="Genomic_DNA"/>
</dbReference>